<feature type="transmembrane region" description="Helical" evidence="1">
    <location>
        <begin position="114"/>
        <end position="136"/>
    </location>
</feature>
<proteinExistence type="predicted"/>
<keyword evidence="1" id="KW-1133">Transmembrane helix</keyword>
<name>G4THT9_SERID</name>
<evidence type="ECO:0000256" key="1">
    <source>
        <dbReference type="SAM" id="Phobius"/>
    </source>
</evidence>
<feature type="transmembrane region" description="Helical" evidence="1">
    <location>
        <begin position="53"/>
        <end position="75"/>
    </location>
</feature>
<reference evidence="2 3" key="1">
    <citation type="journal article" date="2011" name="PLoS Pathog.">
        <title>Endophytic Life Strategies Decoded by Genome and Transcriptome Analyses of the Mutualistic Root Symbiont Piriformospora indica.</title>
        <authorList>
            <person name="Zuccaro A."/>
            <person name="Lahrmann U."/>
            <person name="Guldener U."/>
            <person name="Langen G."/>
            <person name="Pfiffi S."/>
            <person name="Biedenkopf D."/>
            <person name="Wong P."/>
            <person name="Samans B."/>
            <person name="Grimm C."/>
            <person name="Basiewicz M."/>
            <person name="Murat C."/>
            <person name="Martin F."/>
            <person name="Kogel K.H."/>
        </authorList>
    </citation>
    <scope>NUCLEOTIDE SEQUENCE [LARGE SCALE GENOMIC DNA]</scope>
    <source>
        <strain evidence="2 3">DSM 11827</strain>
    </source>
</reference>
<feature type="transmembrane region" description="Helical" evidence="1">
    <location>
        <begin position="81"/>
        <end position="102"/>
    </location>
</feature>
<evidence type="ECO:0000313" key="2">
    <source>
        <dbReference type="EMBL" id="CCA70884.1"/>
    </source>
</evidence>
<evidence type="ECO:0000313" key="3">
    <source>
        <dbReference type="Proteomes" id="UP000007148"/>
    </source>
</evidence>
<gene>
    <name evidence="2" type="ORF">PIIN_04820</name>
</gene>
<dbReference type="EMBL" id="CAFZ01000098">
    <property type="protein sequence ID" value="CCA70884.1"/>
    <property type="molecule type" value="Genomic_DNA"/>
</dbReference>
<dbReference type="OrthoDB" id="3358048at2759"/>
<dbReference type="AlphaFoldDB" id="G4THT9"/>
<dbReference type="Proteomes" id="UP000007148">
    <property type="component" value="Unassembled WGS sequence"/>
</dbReference>
<sequence>MSVAQLRQRNPFKFSNEIPELDQDNPERVLDEQEQEEIIERLEEENAKIARSYTFLGTAVVGLSSIIQILSIIGIVGPGGLAVSLFGLLHLVVHAHAALVLHNRTELAIGEKKYPVPPLLPAQLAVGLYPLLTALTQATFDWAFAAIPVVATLVAWISLSAIRDGKVSIRQLETLKYTAKGA</sequence>
<keyword evidence="1" id="KW-0472">Membrane</keyword>
<protein>
    <submittedName>
        <fullName evidence="2">Uncharacterized protein</fullName>
    </submittedName>
</protein>
<comment type="caution">
    <text evidence="2">The sequence shown here is derived from an EMBL/GenBank/DDBJ whole genome shotgun (WGS) entry which is preliminary data.</text>
</comment>
<keyword evidence="1" id="KW-0812">Transmembrane</keyword>
<dbReference type="HOGENOM" id="CLU_1482859_0_0_1"/>
<keyword evidence="3" id="KW-1185">Reference proteome</keyword>
<accession>G4THT9</accession>
<dbReference type="InParanoid" id="G4THT9"/>
<organism evidence="2 3">
    <name type="scientific">Serendipita indica (strain DSM 11827)</name>
    <name type="common">Root endophyte fungus</name>
    <name type="synonym">Piriformospora indica</name>
    <dbReference type="NCBI Taxonomy" id="1109443"/>
    <lineage>
        <taxon>Eukaryota</taxon>
        <taxon>Fungi</taxon>
        <taxon>Dikarya</taxon>
        <taxon>Basidiomycota</taxon>
        <taxon>Agaricomycotina</taxon>
        <taxon>Agaricomycetes</taxon>
        <taxon>Sebacinales</taxon>
        <taxon>Serendipitaceae</taxon>
        <taxon>Serendipita</taxon>
    </lineage>
</organism>
<feature type="transmembrane region" description="Helical" evidence="1">
    <location>
        <begin position="142"/>
        <end position="162"/>
    </location>
</feature>